<evidence type="ECO:0000313" key="1">
    <source>
        <dbReference type="EMBL" id="KAA3487871.1"/>
    </source>
</evidence>
<dbReference type="AlphaFoldDB" id="A0A5B6X0Y8"/>
<dbReference type="EMBL" id="SMMG02000001">
    <property type="protein sequence ID" value="KAA3487871.1"/>
    <property type="molecule type" value="Genomic_DNA"/>
</dbReference>
<accession>A0A5B6X0Y8</accession>
<keyword evidence="1" id="KW-0418">Kinase</keyword>
<dbReference type="GO" id="GO:0016301">
    <property type="term" value="F:kinase activity"/>
    <property type="evidence" value="ECO:0007669"/>
    <property type="project" value="UniProtKB-KW"/>
</dbReference>
<keyword evidence="1" id="KW-0675">Receptor</keyword>
<organism evidence="1 2">
    <name type="scientific">Gossypium australe</name>
    <dbReference type="NCBI Taxonomy" id="47621"/>
    <lineage>
        <taxon>Eukaryota</taxon>
        <taxon>Viridiplantae</taxon>
        <taxon>Streptophyta</taxon>
        <taxon>Embryophyta</taxon>
        <taxon>Tracheophyta</taxon>
        <taxon>Spermatophyta</taxon>
        <taxon>Magnoliopsida</taxon>
        <taxon>eudicotyledons</taxon>
        <taxon>Gunneridae</taxon>
        <taxon>Pentapetalae</taxon>
        <taxon>rosids</taxon>
        <taxon>malvids</taxon>
        <taxon>Malvales</taxon>
        <taxon>Malvaceae</taxon>
        <taxon>Malvoideae</taxon>
        <taxon>Gossypium</taxon>
    </lineage>
</organism>
<gene>
    <name evidence="1" type="ORF">EPI10_031670</name>
</gene>
<comment type="caution">
    <text evidence="1">The sequence shown here is derived from an EMBL/GenBank/DDBJ whole genome shotgun (WGS) entry which is preliminary data.</text>
</comment>
<reference evidence="2" key="1">
    <citation type="journal article" date="2019" name="Plant Biotechnol. J.">
        <title>Genome sequencing of the Australian wild diploid species Gossypium australe highlights disease resistance and delayed gland morphogenesis.</title>
        <authorList>
            <person name="Cai Y."/>
            <person name="Cai X."/>
            <person name="Wang Q."/>
            <person name="Wang P."/>
            <person name="Zhang Y."/>
            <person name="Cai C."/>
            <person name="Xu Y."/>
            <person name="Wang K."/>
            <person name="Zhou Z."/>
            <person name="Wang C."/>
            <person name="Geng S."/>
            <person name="Li B."/>
            <person name="Dong Q."/>
            <person name="Hou Y."/>
            <person name="Wang H."/>
            <person name="Ai P."/>
            <person name="Liu Z."/>
            <person name="Yi F."/>
            <person name="Sun M."/>
            <person name="An G."/>
            <person name="Cheng J."/>
            <person name="Zhang Y."/>
            <person name="Shi Q."/>
            <person name="Xie Y."/>
            <person name="Shi X."/>
            <person name="Chang Y."/>
            <person name="Huang F."/>
            <person name="Chen Y."/>
            <person name="Hong S."/>
            <person name="Mi L."/>
            <person name="Sun Q."/>
            <person name="Zhang L."/>
            <person name="Zhou B."/>
            <person name="Peng R."/>
            <person name="Zhang X."/>
            <person name="Liu F."/>
        </authorList>
    </citation>
    <scope>NUCLEOTIDE SEQUENCE [LARGE SCALE GENOMIC DNA]</scope>
    <source>
        <strain evidence="2">cv. PA1801</strain>
    </source>
</reference>
<keyword evidence="2" id="KW-1185">Reference proteome</keyword>
<protein>
    <submittedName>
        <fullName evidence="1">Receptor-like protein kinase</fullName>
    </submittedName>
</protein>
<name>A0A5B6X0Y8_9ROSI</name>
<proteinExistence type="predicted"/>
<dbReference type="Proteomes" id="UP000325315">
    <property type="component" value="Unassembled WGS sequence"/>
</dbReference>
<keyword evidence="1" id="KW-0808">Transferase</keyword>
<evidence type="ECO:0000313" key="2">
    <source>
        <dbReference type="Proteomes" id="UP000325315"/>
    </source>
</evidence>
<dbReference type="OrthoDB" id="998593at2759"/>
<sequence length="69" mass="8338">MAPYEALYGRKIESTIYRVVWDYDVEIQFDITYNKEPVRILAHEIKELRNKKLTLVKVLWQQHSVEEVT</sequence>